<reference evidence="5" key="1">
    <citation type="submission" date="2019-06" db="EMBL/GenBank/DDBJ databases">
        <authorList>
            <consortium name="Wellcome Sanger Institute Data Sharing"/>
        </authorList>
    </citation>
    <scope>NUCLEOTIDE SEQUENCE [LARGE SCALE GENOMIC DNA]</scope>
</reference>
<evidence type="ECO:0000256" key="1">
    <source>
        <dbReference type="ARBA" id="ARBA00022737"/>
    </source>
</evidence>
<feature type="domain" description="CUB" evidence="4">
    <location>
        <begin position="16"/>
        <end position="129"/>
    </location>
</feature>
<dbReference type="Ensembl" id="ENSMMDT00005051571.1">
    <property type="protein sequence ID" value="ENSMMDP00005050575.1"/>
    <property type="gene ID" value="ENSMMDG00005022933.1"/>
</dbReference>
<reference evidence="5" key="2">
    <citation type="submission" date="2025-08" db="UniProtKB">
        <authorList>
            <consortium name="Ensembl"/>
        </authorList>
    </citation>
    <scope>IDENTIFICATION</scope>
</reference>
<evidence type="ECO:0000256" key="3">
    <source>
        <dbReference type="PROSITE-ProRule" id="PRU00059"/>
    </source>
</evidence>
<organism evidence="5 6">
    <name type="scientific">Myripristis murdjan</name>
    <name type="common">pinecone soldierfish</name>
    <dbReference type="NCBI Taxonomy" id="586833"/>
    <lineage>
        <taxon>Eukaryota</taxon>
        <taxon>Metazoa</taxon>
        <taxon>Chordata</taxon>
        <taxon>Craniata</taxon>
        <taxon>Vertebrata</taxon>
        <taxon>Euteleostomi</taxon>
        <taxon>Actinopterygii</taxon>
        <taxon>Neopterygii</taxon>
        <taxon>Teleostei</taxon>
        <taxon>Neoteleostei</taxon>
        <taxon>Acanthomorphata</taxon>
        <taxon>Holocentriformes</taxon>
        <taxon>Holocentridae</taxon>
        <taxon>Myripristis</taxon>
    </lineage>
</organism>
<dbReference type="AlphaFoldDB" id="A0A668A6U5"/>
<dbReference type="SMART" id="SM00042">
    <property type="entry name" value="CUB"/>
    <property type="match status" value="2"/>
</dbReference>
<evidence type="ECO:0000313" key="6">
    <source>
        <dbReference type="Proteomes" id="UP000472263"/>
    </source>
</evidence>
<accession>A0A668A6U5</accession>
<dbReference type="Gene3D" id="2.60.120.290">
    <property type="entry name" value="Spermadhesin, CUB domain"/>
    <property type="match status" value="2"/>
</dbReference>
<evidence type="ECO:0000256" key="2">
    <source>
        <dbReference type="ARBA" id="ARBA00023157"/>
    </source>
</evidence>
<dbReference type="Pfam" id="PF00431">
    <property type="entry name" value="CUB"/>
    <property type="match status" value="2"/>
</dbReference>
<dbReference type="FunFam" id="2.60.120.290:FF:000013">
    <property type="entry name" value="Membrane frizzled-related protein"/>
    <property type="match status" value="2"/>
</dbReference>
<name>A0A668A6U5_9TELE</name>
<dbReference type="GeneTree" id="ENSGT00940000158291"/>
<reference evidence="5" key="3">
    <citation type="submission" date="2025-09" db="UniProtKB">
        <authorList>
            <consortium name="Ensembl"/>
        </authorList>
    </citation>
    <scope>IDENTIFICATION</scope>
</reference>
<feature type="domain" description="CUB" evidence="4">
    <location>
        <begin position="152"/>
        <end position="264"/>
    </location>
</feature>
<dbReference type="PANTHER" id="PTHR24251:SF47">
    <property type="entry name" value="CUB DOMAIN-CONTAINING PROTEIN 2"/>
    <property type="match status" value="1"/>
</dbReference>
<keyword evidence="6" id="KW-1185">Reference proteome</keyword>
<comment type="caution">
    <text evidence="3">Lacks conserved residue(s) required for the propagation of feature annotation.</text>
</comment>
<keyword evidence="2" id="KW-1015">Disulfide bond</keyword>
<dbReference type="PANTHER" id="PTHR24251">
    <property type="entry name" value="OVOCHYMASE-RELATED"/>
    <property type="match status" value="1"/>
</dbReference>
<dbReference type="InterPro" id="IPR000859">
    <property type="entry name" value="CUB_dom"/>
</dbReference>
<dbReference type="PROSITE" id="PS01180">
    <property type="entry name" value="CUB"/>
    <property type="match status" value="2"/>
</dbReference>
<dbReference type="Proteomes" id="UP000472263">
    <property type="component" value="Chromosome 17"/>
</dbReference>
<keyword evidence="1" id="KW-0677">Repeat</keyword>
<evidence type="ECO:0000259" key="4">
    <source>
        <dbReference type="PROSITE" id="PS01180"/>
    </source>
</evidence>
<gene>
    <name evidence="5" type="primary">CDCP2</name>
</gene>
<evidence type="ECO:0000313" key="5">
    <source>
        <dbReference type="Ensembl" id="ENSMMDP00005050575.1"/>
    </source>
</evidence>
<dbReference type="InterPro" id="IPR035914">
    <property type="entry name" value="Sperma_CUB_dom_sf"/>
</dbReference>
<proteinExistence type="predicted"/>
<sequence>TSLPSPLFYQLLCVKCGGILSASSGNISSPNFPGLYPYNIECAWLIVVSEGSSVLLTFHHFELEYHASCAYDYIKIYNGISEDEGNLLGTFCGDISPPQFTSSWNVMSIIFHSDRHVAHRGFTVGYRKGDVSCSLQCTFCRLRIPIPFLDMCGGVLTGLSGVISSPDYPQEYSNNADCSWTIHVSNTTVVSLVFLDFQLENNEGCNFDFVALFDGPTVTHRHLGNYCGGDKPPKTVTTSNQLLVVFKSDFNIGGRGFKAYYYSGIHQFLQRCLPQESNNISAIKLYNPSFHRAETLTLSPRNCLRNRTEKCHSFEGYKQCLKRKEFSREQ</sequence>
<dbReference type="SUPFAM" id="SSF49854">
    <property type="entry name" value="Spermadhesin, CUB domain"/>
    <property type="match status" value="2"/>
</dbReference>
<dbReference type="CDD" id="cd00041">
    <property type="entry name" value="CUB"/>
    <property type="match status" value="2"/>
</dbReference>
<protein>
    <submittedName>
        <fullName evidence="5">CUB domain containing protein 2</fullName>
    </submittedName>
</protein>